<dbReference type="EMBL" id="UINC01015299">
    <property type="protein sequence ID" value="SVA64527.1"/>
    <property type="molecule type" value="Genomic_DNA"/>
</dbReference>
<protein>
    <submittedName>
        <fullName evidence="1">Uncharacterized protein</fullName>
    </submittedName>
</protein>
<feature type="non-terminal residue" evidence="1">
    <location>
        <position position="58"/>
    </location>
</feature>
<proteinExistence type="predicted"/>
<gene>
    <name evidence="1" type="ORF">METZ01_LOCUS117381</name>
</gene>
<dbReference type="AlphaFoldDB" id="A0A381XK26"/>
<sequence length="58" mass="6621">MACDRQDITVPNGGTMVERLWAKDPTLWSVDEDKRDSIQQRLGWLAAPAWLGDHIDEL</sequence>
<name>A0A381XK26_9ZZZZ</name>
<accession>A0A381XK26</accession>
<reference evidence="1" key="1">
    <citation type="submission" date="2018-05" db="EMBL/GenBank/DDBJ databases">
        <authorList>
            <person name="Lanie J.A."/>
            <person name="Ng W.-L."/>
            <person name="Kazmierczak K.M."/>
            <person name="Andrzejewski T.M."/>
            <person name="Davidsen T.M."/>
            <person name="Wayne K.J."/>
            <person name="Tettelin H."/>
            <person name="Glass J.I."/>
            <person name="Rusch D."/>
            <person name="Podicherti R."/>
            <person name="Tsui H.-C.T."/>
            <person name="Winkler M.E."/>
        </authorList>
    </citation>
    <scope>NUCLEOTIDE SEQUENCE</scope>
</reference>
<organism evidence="1">
    <name type="scientific">marine metagenome</name>
    <dbReference type="NCBI Taxonomy" id="408172"/>
    <lineage>
        <taxon>unclassified sequences</taxon>
        <taxon>metagenomes</taxon>
        <taxon>ecological metagenomes</taxon>
    </lineage>
</organism>
<evidence type="ECO:0000313" key="1">
    <source>
        <dbReference type="EMBL" id="SVA64527.1"/>
    </source>
</evidence>